<dbReference type="Pfam" id="PF02776">
    <property type="entry name" value="TPP_enzyme_N"/>
    <property type="match status" value="1"/>
</dbReference>
<gene>
    <name evidence="3" type="ORF">METZ01_LOCUS360730</name>
</gene>
<reference evidence="3" key="1">
    <citation type="submission" date="2018-05" db="EMBL/GenBank/DDBJ databases">
        <authorList>
            <person name="Lanie J.A."/>
            <person name="Ng W.-L."/>
            <person name="Kazmierczak K.M."/>
            <person name="Andrzejewski T.M."/>
            <person name="Davidsen T.M."/>
            <person name="Wayne K.J."/>
            <person name="Tettelin H."/>
            <person name="Glass J.I."/>
            <person name="Rusch D."/>
            <person name="Podicherti R."/>
            <person name="Tsui H.-C.T."/>
            <person name="Winkler M.E."/>
        </authorList>
    </citation>
    <scope>NUCLEOTIDE SEQUENCE</scope>
</reference>
<dbReference type="InterPro" id="IPR045229">
    <property type="entry name" value="TPP_enz"/>
</dbReference>
<organism evidence="3">
    <name type="scientific">marine metagenome</name>
    <dbReference type="NCBI Taxonomy" id="408172"/>
    <lineage>
        <taxon>unclassified sequences</taxon>
        <taxon>metagenomes</taxon>
        <taxon>ecological metagenomes</taxon>
    </lineage>
</organism>
<dbReference type="GO" id="GO:0030976">
    <property type="term" value="F:thiamine pyrophosphate binding"/>
    <property type="evidence" value="ECO:0007669"/>
    <property type="project" value="InterPro"/>
</dbReference>
<feature type="domain" description="Thiamine pyrophosphate enzyme N-terminal TPP-binding" evidence="2">
    <location>
        <begin position="1"/>
        <end position="93"/>
    </location>
</feature>
<dbReference type="SUPFAM" id="SSF52467">
    <property type="entry name" value="DHS-like NAD/FAD-binding domain"/>
    <property type="match status" value="1"/>
</dbReference>
<feature type="non-terminal residue" evidence="3">
    <location>
        <position position="199"/>
    </location>
</feature>
<dbReference type="GO" id="GO:0009099">
    <property type="term" value="P:L-valine biosynthetic process"/>
    <property type="evidence" value="ECO:0007669"/>
    <property type="project" value="TreeGrafter"/>
</dbReference>
<dbReference type="CDD" id="cd07035">
    <property type="entry name" value="TPP_PYR_POX_like"/>
    <property type="match status" value="1"/>
</dbReference>
<dbReference type="GO" id="GO:0050660">
    <property type="term" value="F:flavin adenine dinucleotide binding"/>
    <property type="evidence" value="ECO:0007669"/>
    <property type="project" value="TreeGrafter"/>
</dbReference>
<evidence type="ECO:0000313" key="3">
    <source>
        <dbReference type="EMBL" id="SVD07876.1"/>
    </source>
</evidence>
<sequence>MPFLDAIGQRGNIRYVCARGEAGAVNMADAYARVGQRLGVAFTSTGTAAGNASGAMVEAQSAGTSLLHITGQVETQYLDKNYGYIHGARDQLAMLKAISKSAYRVTSPETALETFKTAVHDACMAPTGPVSVEVPIDIQHAEINWPRDLTPLPVKRLIPDLESVDELAERLSRKERPLLWLGGGARHAGDAARRLADIG</sequence>
<dbReference type="PANTHER" id="PTHR18968:SF13">
    <property type="entry name" value="ACETOLACTATE SYNTHASE CATALYTIC SUBUNIT, MITOCHONDRIAL"/>
    <property type="match status" value="1"/>
</dbReference>
<dbReference type="GO" id="GO:0003984">
    <property type="term" value="F:acetolactate synthase activity"/>
    <property type="evidence" value="ECO:0007669"/>
    <property type="project" value="TreeGrafter"/>
</dbReference>
<evidence type="ECO:0000256" key="1">
    <source>
        <dbReference type="ARBA" id="ARBA00007812"/>
    </source>
</evidence>
<proteinExistence type="inferred from homology"/>
<dbReference type="Gene3D" id="3.40.50.1220">
    <property type="entry name" value="TPP-binding domain"/>
    <property type="match status" value="1"/>
</dbReference>
<accession>A0A382SDC7</accession>
<evidence type="ECO:0000259" key="2">
    <source>
        <dbReference type="Pfam" id="PF02776"/>
    </source>
</evidence>
<dbReference type="PANTHER" id="PTHR18968">
    <property type="entry name" value="THIAMINE PYROPHOSPHATE ENZYMES"/>
    <property type="match status" value="1"/>
</dbReference>
<dbReference type="AlphaFoldDB" id="A0A382SDC7"/>
<dbReference type="InterPro" id="IPR012001">
    <property type="entry name" value="Thiamin_PyroP_enz_TPP-bd_dom"/>
</dbReference>
<dbReference type="InterPro" id="IPR029061">
    <property type="entry name" value="THDP-binding"/>
</dbReference>
<dbReference type="GO" id="GO:0005948">
    <property type="term" value="C:acetolactate synthase complex"/>
    <property type="evidence" value="ECO:0007669"/>
    <property type="project" value="TreeGrafter"/>
</dbReference>
<protein>
    <recommendedName>
        <fullName evidence="2">Thiamine pyrophosphate enzyme N-terminal TPP-binding domain-containing protein</fullName>
    </recommendedName>
</protein>
<dbReference type="SUPFAM" id="SSF52518">
    <property type="entry name" value="Thiamin diphosphate-binding fold (THDP-binding)"/>
    <property type="match status" value="1"/>
</dbReference>
<dbReference type="Gene3D" id="3.40.50.970">
    <property type="match status" value="1"/>
</dbReference>
<dbReference type="InterPro" id="IPR029035">
    <property type="entry name" value="DHS-like_NAD/FAD-binding_dom"/>
</dbReference>
<name>A0A382SDC7_9ZZZZ</name>
<dbReference type="GO" id="GO:0009097">
    <property type="term" value="P:isoleucine biosynthetic process"/>
    <property type="evidence" value="ECO:0007669"/>
    <property type="project" value="TreeGrafter"/>
</dbReference>
<comment type="similarity">
    <text evidence="1">Belongs to the TPP enzyme family.</text>
</comment>
<dbReference type="EMBL" id="UINC01128247">
    <property type="protein sequence ID" value="SVD07876.1"/>
    <property type="molecule type" value="Genomic_DNA"/>
</dbReference>